<comment type="caution">
    <text evidence="9">The sequence shown here is derived from an EMBL/GenBank/DDBJ whole genome shotgun (WGS) entry which is preliminary data.</text>
</comment>
<feature type="domain" description="Atrophied bacterial Ig" evidence="8">
    <location>
        <begin position="234"/>
        <end position="313"/>
    </location>
</feature>
<dbReference type="PANTHER" id="PTHR43301">
    <property type="entry name" value="ARABINAN ENDO-1,5-ALPHA-L-ARABINOSIDASE"/>
    <property type="match status" value="1"/>
</dbReference>
<dbReference type="Gene3D" id="2.60.40.2340">
    <property type="match status" value="1"/>
</dbReference>
<proteinExistence type="inferred from homology"/>
<dbReference type="InterPro" id="IPR046780">
    <property type="entry name" value="aBig_2"/>
</dbReference>
<dbReference type="SUPFAM" id="SSF49899">
    <property type="entry name" value="Concanavalin A-like lectins/glucanases"/>
    <property type="match status" value="2"/>
</dbReference>
<evidence type="ECO:0000256" key="1">
    <source>
        <dbReference type="ARBA" id="ARBA00004834"/>
    </source>
</evidence>
<keyword evidence="10" id="KW-1185">Reference proteome</keyword>
<keyword evidence="7" id="KW-0732">Signal</keyword>
<dbReference type="Pfam" id="PF20578">
    <property type="entry name" value="aBig_2"/>
    <property type="match status" value="1"/>
</dbReference>
<evidence type="ECO:0000313" key="10">
    <source>
        <dbReference type="Proteomes" id="UP001201980"/>
    </source>
</evidence>
<evidence type="ECO:0000259" key="8">
    <source>
        <dbReference type="Pfam" id="PF20578"/>
    </source>
</evidence>
<dbReference type="CDD" id="cd18828">
    <property type="entry name" value="GH43_BT3675-like"/>
    <property type="match status" value="1"/>
</dbReference>
<dbReference type="CDD" id="cd08983">
    <property type="entry name" value="GH43_Bt3655-like"/>
    <property type="match status" value="1"/>
</dbReference>
<dbReference type="Gene3D" id="2.115.10.20">
    <property type="entry name" value="Glycosyl hydrolase domain, family 43"/>
    <property type="match status" value="2"/>
</dbReference>
<dbReference type="InterPro" id="IPR013320">
    <property type="entry name" value="ConA-like_dom_sf"/>
</dbReference>
<feature type="site" description="Important for catalytic activity, responsible for pKa modulation of the active site Glu and correct orientation of both the proton donor and substrate" evidence="6">
    <location>
        <position position="1067"/>
    </location>
</feature>
<evidence type="ECO:0000256" key="7">
    <source>
        <dbReference type="SAM" id="SignalP"/>
    </source>
</evidence>
<accession>A0AAD5RJQ2</accession>
<evidence type="ECO:0000256" key="6">
    <source>
        <dbReference type="PIRSR" id="PIRSR606710-2"/>
    </source>
</evidence>
<evidence type="ECO:0000256" key="2">
    <source>
        <dbReference type="ARBA" id="ARBA00009865"/>
    </source>
</evidence>
<dbReference type="EMBL" id="JAKWBI020000381">
    <property type="protein sequence ID" value="KAJ2895700.1"/>
    <property type="molecule type" value="Genomic_DNA"/>
</dbReference>
<reference evidence="9" key="1">
    <citation type="submission" date="2022-07" db="EMBL/GenBank/DDBJ databases">
        <title>Draft genome sequence of Zalerion maritima ATCC 34329, a (micro)plastics degrading marine fungus.</title>
        <authorList>
            <person name="Paco A."/>
            <person name="Goncalves M.F.M."/>
            <person name="Rocha-Santos T.A.P."/>
            <person name="Alves A."/>
        </authorList>
    </citation>
    <scope>NUCLEOTIDE SEQUENCE</scope>
    <source>
        <strain evidence="9">ATCC 34329</strain>
    </source>
</reference>
<dbReference type="Pfam" id="PF13385">
    <property type="entry name" value="Laminin_G_3"/>
    <property type="match status" value="2"/>
</dbReference>
<gene>
    <name evidence="9" type="ORF">MKZ38_006244</name>
</gene>
<dbReference type="SUPFAM" id="SSF75005">
    <property type="entry name" value="Arabinanase/levansucrase/invertase"/>
    <property type="match status" value="2"/>
</dbReference>
<feature type="signal peptide" evidence="7">
    <location>
        <begin position="1"/>
        <end position="19"/>
    </location>
</feature>
<dbReference type="AlphaFoldDB" id="A0AAD5RJQ2"/>
<keyword evidence="4" id="KW-0326">Glycosidase</keyword>
<dbReference type="PANTHER" id="PTHR43301:SF3">
    <property type="entry name" value="ARABINAN ENDO-1,5-ALPHA-L-ARABINOSIDASE A-RELATED"/>
    <property type="match status" value="1"/>
</dbReference>
<name>A0AAD5RJQ2_9PEZI</name>
<dbReference type="GO" id="GO:0004553">
    <property type="term" value="F:hydrolase activity, hydrolyzing O-glycosyl compounds"/>
    <property type="evidence" value="ECO:0007669"/>
    <property type="project" value="InterPro"/>
</dbReference>
<keyword evidence="3 9" id="KW-0378">Hydrolase</keyword>
<protein>
    <recommendedName>
        <fullName evidence="5">Endo-1,5-alpha-L-arabinanase A</fullName>
    </recommendedName>
</protein>
<dbReference type="GO" id="GO:0005975">
    <property type="term" value="P:carbohydrate metabolic process"/>
    <property type="evidence" value="ECO:0007669"/>
    <property type="project" value="InterPro"/>
</dbReference>
<dbReference type="Gene3D" id="2.60.120.200">
    <property type="match status" value="2"/>
</dbReference>
<feature type="chain" id="PRO_5042290684" description="Endo-1,5-alpha-L-arabinanase A" evidence="7">
    <location>
        <begin position="20"/>
        <end position="1251"/>
    </location>
</feature>
<evidence type="ECO:0000256" key="5">
    <source>
        <dbReference type="ARBA" id="ARBA00042202"/>
    </source>
</evidence>
<dbReference type="Pfam" id="PF04616">
    <property type="entry name" value="Glyco_hydro_43"/>
    <property type="match status" value="2"/>
</dbReference>
<organism evidence="9 10">
    <name type="scientific">Zalerion maritima</name>
    <dbReference type="NCBI Taxonomy" id="339359"/>
    <lineage>
        <taxon>Eukaryota</taxon>
        <taxon>Fungi</taxon>
        <taxon>Dikarya</taxon>
        <taxon>Ascomycota</taxon>
        <taxon>Pezizomycotina</taxon>
        <taxon>Sordariomycetes</taxon>
        <taxon>Lulworthiomycetidae</taxon>
        <taxon>Lulworthiales</taxon>
        <taxon>Lulworthiaceae</taxon>
        <taxon>Zalerion</taxon>
    </lineage>
</organism>
<evidence type="ECO:0000256" key="3">
    <source>
        <dbReference type="ARBA" id="ARBA00022801"/>
    </source>
</evidence>
<dbReference type="Proteomes" id="UP001201980">
    <property type="component" value="Unassembled WGS sequence"/>
</dbReference>
<sequence length="1251" mass="134889">MRSGLFVTASVALASGALADSLILHYPLTETSGTVATDDSGNGNDGTIVGDPTLDGAAGIRLDGTDDCIQLPDNIMNGLTSMSISIKTLIRNEQNGNYFIFGLGNSINGSGDGYVFATGDPYRAAISSGNWDDEAESKTDSDLEREVWHTVTYVIDGTSSTSLYLDGVLVAGHTNDVDIVTPDSLGDTDENYIGRSQYSADNYLAGSVRDFRIYDYALSASDVTALTDSDSEKVAMATAELAVANINDVRGNLYLPTTWDDDISVSWATSSSSVISTDGVVNRQSSDTTATLTATLSYNGITNTKTMTATVRAAVDIDEYEAYMFAYFTGSSVAGEKIYLAASDGNDALQWSELNDGEPYLTSTKGTTGLRDPFIIRSPEGDTFYLIATDLSIGSGTSWGDSVKTGSRYLEVWESHDLINWGEQRHVLVCPETCGNTWAPEAFYDTDLGSYVVYWASSLYDESDTAHTGSTYHRMLISQTRDFVSFSEPEIWQDAGMSRIDSTVIYADGTYYRFTKDEGASGTGCSDIIQESSDDILDTLDGWTILDTCIGADAGTSAVEGPTAFKSNPADVNGNKYYLFVDEYGGRGYIPLEAEDIAAGGWQVSDSYSLPSSPRHGTVLPITADEWSSLTGALTKRQTASRELLRYDFSVSDGQLVDMSGNENHGTIQGDATVSDGVMTFDGSDDYVDLPENLLADTTDITVECEVLIDSDQSTPYFIWGIGNTVSDSGYGYIFTTGDVYRTSIAIGDYSTEQTVTGGSDLTRGSWHHLVYTLSGDTATIYLNGIQTAQSSEVTSDPSDIGSTSASYLGRSMYTSDNLLVGQMRKFAIYRYALTASEVLGLSGNTGAIAGVTLSDASLLKVDPIINDDIQTVVFPVVPGTDVTSLAPVFSTSSNVTSSPASGTVVDLSEDATYTLTSDGEVTGTWIMKAVEMRSPVLPGLYADPNIAIFDNVAYIYATTDGYASWGGNVFYVWKSTNMIDWIRSDEPFLTLDGTNGNVPWATGNAWAPTMAEKDGKYYFYFSGNNPTYDRKTIGVAVASSPEGPFTAEENAMILNNEAVTTGQAIDPAAFKDPVTGKWYLYWGNSSPVYAELADNMTSIKEDTITAISGLTGFREGTFINYRDGIYHFTYSIDDTGSEDYRVGYATSDSADGPWTYQGVILQKDSPQGILATGHSSIVNIPSTDEWYIAYHRFHIPGGDGAHRETTIDRLYFDPNTGLIENVIPTLTSVDARPLGKRKHRIRGGKRDGLV</sequence>
<dbReference type="InterPro" id="IPR050727">
    <property type="entry name" value="GH43_arabinanases"/>
</dbReference>
<evidence type="ECO:0000313" key="9">
    <source>
        <dbReference type="EMBL" id="KAJ2895700.1"/>
    </source>
</evidence>
<dbReference type="InterPro" id="IPR006710">
    <property type="entry name" value="Glyco_hydro_43"/>
</dbReference>
<dbReference type="InterPro" id="IPR023296">
    <property type="entry name" value="Glyco_hydro_beta-prop_sf"/>
</dbReference>
<evidence type="ECO:0000256" key="4">
    <source>
        <dbReference type="ARBA" id="ARBA00023295"/>
    </source>
</evidence>
<comment type="pathway">
    <text evidence="1">Glycan metabolism; L-arabinan degradation.</text>
</comment>
<comment type="similarity">
    <text evidence="2">Belongs to the glycosyl hydrolase 43 family.</text>
</comment>